<reference evidence="10 11" key="2">
    <citation type="journal article" date="2018" name="Annu Rev Anim Biosci">
        <title>Bat Biology, Genomes, and the Bat1K Project: To Generate Chromosome-Level Genomes for All Living Bat Species.</title>
        <authorList>
            <person name="Teeling E.C."/>
            <person name="Vernes S.C."/>
            <person name="Davalos L.M."/>
            <person name="Ray D.A."/>
            <person name="Gilbert M.T.P."/>
            <person name="Myers E."/>
        </authorList>
    </citation>
    <scope>NUCLEOTIDE SEQUENCE</scope>
</reference>
<dbReference type="GeneTree" id="ENSGT00940000154660"/>
<dbReference type="EMBL" id="JACAGC010000017">
    <property type="protein sequence ID" value="KAF6307200.1"/>
    <property type="molecule type" value="Genomic_DNA"/>
</dbReference>
<keyword evidence="2 7" id="KW-0812">Transmembrane</keyword>
<evidence type="ECO:0000313" key="11">
    <source>
        <dbReference type="Proteomes" id="UP000472240"/>
    </source>
</evidence>
<dbReference type="CTD" id="284422"/>
<evidence type="ECO:0000256" key="8">
    <source>
        <dbReference type="SAM" id="SignalP"/>
    </source>
</evidence>
<dbReference type="PANTHER" id="PTHR15296">
    <property type="entry name" value="MEMBRANE-ASSOCIATED PROTEIN MAP17"/>
    <property type="match status" value="1"/>
</dbReference>
<reference evidence="10 11" key="1">
    <citation type="journal article" date="2015" name="Annu Rev Anim Biosci">
        <title>The Genome 10K Project: a way forward.</title>
        <authorList>
            <person name="Koepfli K.P."/>
            <person name="Paten B."/>
            <person name="O'Brien S.J."/>
            <person name="Koepfli K.P."/>
            <person name="Paten B."/>
            <person name="Antunes A."/>
            <person name="Belov K."/>
            <person name="Bustamante C."/>
            <person name="Castoe T.A."/>
            <person name="Clawson H."/>
            <person name="Crawford A.J."/>
            <person name="Diekhans M."/>
            <person name="Distel D."/>
            <person name="Durbin R."/>
            <person name="Earl D."/>
            <person name="Fujita M.K."/>
            <person name="Gamble T."/>
            <person name="Georges A."/>
            <person name="Gemmell N."/>
            <person name="Gilbert M.T."/>
            <person name="Graves J.M."/>
            <person name="Green R.E."/>
            <person name="Hickey G."/>
            <person name="Jarvis E.D."/>
            <person name="Johnson W."/>
            <person name="Komissarov A."/>
            <person name="Korf I."/>
            <person name="Kuhn R."/>
            <person name="Larkin D.M."/>
            <person name="Lewin H."/>
            <person name="Lopez J.V."/>
            <person name="Ma J."/>
            <person name="Marques-Bonet T."/>
            <person name="Miller W."/>
            <person name="Murphy R."/>
            <person name="Pevzner P."/>
            <person name="Shapiro B."/>
            <person name="Steiner C."/>
            <person name="Tamazian G."/>
            <person name="Venkatesh B."/>
            <person name="Wang J."/>
            <person name="Wayne R."/>
            <person name="Wiley E."/>
            <person name="Yang H."/>
            <person name="Zhang G."/>
            <person name="Haussler D."/>
            <person name="Ryder O."/>
            <person name="O'Brien S.J."/>
        </authorList>
    </citation>
    <scope>NUCLEOTIDE SEQUENCE</scope>
</reference>
<protein>
    <submittedName>
        <fullName evidence="9 10">Small integral membrane protein 24</fullName>
    </submittedName>
</protein>
<evidence type="ECO:0000256" key="6">
    <source>
        <dbReference type="SAM" id="MobiDB-lite"/>
    </source>
</evidence>
<feature type="transmembrane region" description="Helical" evidence="7">
    <location>
        <begin position="30"/>
        <end position="52"/>
    </location>
</feature>
<feature type="region of interest" description="Disordered" evidence="6">
    <location>
        <begin position="76"/>
        <end position="126"/>
    </location>
</feature>
<evidence type="ECO:0000256" key="2">
    <source>
        <dbReference type="ARBA" id="ARBA00022692"/>
    </source>
</evidence>
<dbReference type="GO" id="GO:0016020">
    <property type="term" value="C:membrane"/>
    <property type="evidence" value="ECO:0007669"/>
    <property type="project" value="UniProtKB-SubCell"/>
</dbReference>
<evidence type="ECO:0000256" key="1">
    <source>
        <dbReference type="ARBA" id="ARBA00004167"/>
    </source>
</evidence>
<dbReference type="GeneID" id="117038323"/>
<reference evidence="10 11" key="3">
    <citation type="submission" date="2018-12" db="EMBL/GenBank/DDBJ databases">
        <title>G10K-VGP greater horseshoe bat female genome, primary haplotype.</title>
        <authorList>
            <person name="Teeling E."/>
            <person name="Myers G."/>
            <person name="Vernes S."/>
            <person name="Pippel M."/>
            <person name="Winkler S."/>
            <person name="Fedrigo O."/>
            <person name="Rhie A."/>
            <person name="Koren S."/>
            <person name="Phillippy A."/>
            <person name="Lewin H."/>
            <person name="Damas J."/>
            <person name="Howe K."/>
            <person name="Mountcastle J."/>
            <person name="Jarvis E.D."/>
        </authorList>
    </citation>
    <scope>NUCLEOTIDE SEQUENCE [LARGE SCALE GENOMIC DNA]</scope>
</reference>
<feature type="compositionally biased region" description="Basic and acidic residues" evidence="6">
    <location>
        <begin position="77"/>
        <end position="102"/>
    </location>
</feature>
<organism evidence="10 11">
    <name type="scientific">Rhinolophus ferrumequinum</name>
    <name type="common">Greater horseshoe bat</name>
    <dbReference type="NCBI Taxonomy" id="59479"/>
    <lineage>
        <taxon>Eukaryota</taxon>
        <taxon>Metazoa</taxon>
        <taxon>Chordata</taxon>
        <taxon>Craniata</taxon>
        <taxon>Vertebrata</taxon>
        <taxon>Euteleostomi</taxon>
        <taxon>Mammalia</taxon>
        <taxon>Eutheria</taxon>
        <taxon>Laurasiatheria</taxon>
        <taxon>Chiroptera</taxon>
        <taxon>Yinpterochiroptera</taxon>
        <taxon>Rhinolophoidea</taxon>
        <taxon>Rhinolophidae</taxon>
        <taxon>Rhinolophinae</taxon>
        <taxon>Rhinolophus</taxon>
    </lineage>
</organism>
<keyword evidence="4 7" id="KW-0472">Membrane</keyword>
<dbReference type="InterPro" id="IPR031627">
    <property type="entry name" value="PDZK1IP1/SMIM24"/>
</dbReference>
<evidence type="ECO:0000256" key="5">
    <source>
        <dbReference type="ARBA" id="ARBA00049650"/>
    </source>
</evidence>
<reference evidence="9 12" key="4">
    <citation type="journal article" date="2020" name="Nature">
        <title>Six reference-quality genomes reveal evolution of bat adaptations.</title>
        <authorList>
            <person name="Jebb D."/>
            <person name="Huang Z."/>
            <person name="Pippel M."/>
            <person name="Hughes G.M."/>
            <person name="Lavrichenko K."/>
            <person name="Devanna P."/>
            <person name="Winkler S."/>
            <person name="Jermiin L.S."/>
            <person name="Skirmuntt E.C."/>
            <person name="Katzourakis A."/>
            <person name="Burkitt-Gray L."/>
            <person name="Ray D.A."/>
            <person name="Sullivan K.A.M."/>
            <person name="Roscito J.G."/>
            <person name="Kirilenko B.M."/>
            <person name="Davalos L.M."/>
            <person name="Corthals A.P."/>
            <person name="Power M.L."/>
            <person name="Jones G."/>
            <person name="Ransome R.D."/>
            <person name="Dechmann D.K.N."/>
            <person name="Locatelli A.G."/>
            <person name="Puechmaille S.J."/>
            <person name="Fedrigo O."/>
            <person name="Jarvis E.D."/>
            <person name="Hiller M."/>
            <person name="Vernes S.C."/>
            <person name="Myers E.W."/>
            <person name="Teeling E.C."/>
        </authorList>
    </citation>
    <scope>NUCLEOTIDE SEQUENCE [LARGE SCALE GENOMIC DNA]</scope>
    <source>
        <strain evidence="9">MRhiFer1</strain>
        <tissue evidence="9">Lung</tissue>
    </source>
</reference>
<dbReference type="AlphaFoldDB" id="A0A671G942"/>
<evidence type="ECO:0000256" key="3">
    <source>
        <dbReference type="ARBA" id="ARBA00022989"/>
    </source>
</evidence>
<evidence type="ECO:0000256" key="7">
    <source>
        <dbReference type="SAM" id="Phobius"/>
    </source>
</evidence>
<dbReference type="OrthoDB" id="8893098at2759"/>
<proteinExistence type="inferred from homology"/>
<evidence type="ECO:0000256" key="4">
    <source>
        <dbReference type="ARBA" id="ARBA00023136"/>
    </source>
</evidence>
<accession>A0A671G942</accession>
<reference evidence="10" key="5">
    <citation type="submission" date="2025-05" db="UniProtKB">
        <authorList>
            <consortium name="Ensembl"/>
        </authorList>
    </citation>
    <scope>IDENTIFICATION</scope>
</reference>
<dbReference type="RefSeq" id="XP_032991113.1">
    <property type="nucleotide sequence ID" value="XM_033135222.1"/>
</dbReference>
<name>A0A671G942_RHIFE</name>
<dbReference type="Proteomes" id="UP000472240">
    <property type="component" value="Chromosome 18"/>
</dbReference>
<feature type="signal peptide" evidence="8">
    <location>
        <begin position="1"/>
        <end position="20"/>
    </location>
</feature>
<keyword evidence="11" id="KW-1185">Reference proteome</keyword>
<dbReference type="Pfam" id="PF15807">
    <property type="entry name" value="MAP17"/>
    <property type="match status" value="1"/>
</dbReference>
<evidence type="ECO:0000313" key="12">
    <source>
        <dbReference type="Proteomes" id="UP000585614"/>
    </source>
</evidence>
<sequence>MGTLETLFVFSALFLLPAEAQQATEHLRLKPWLVGLAAVVGFLFIVFILMLANRIWCSKERAESEESMFRMEISPYQDRDLSKEGKREKNEEKEEKAKKEGESNLGLELEEKEEPTDQEKAKDTAM</sequence>
<dbReference type="Ensembl" id="ENSRFET00010034126.1">
    <property type="protein sequence ID" value="ENSRFEP00010031477.1"/>
    <property type="gene ID" value="ENSRFEG00010020808.1"/>
</dbReference>
<keyword evidence="3 7" id="KW-1133">Transmembrane helix</keyword>
<feature type="chain" id="PRO_5044626979" evidence="8">
    <location>
        <begin position="21"/>
        <end position="126"/>
    </location>
</feature>
<keyword evidence="8" id="KW-0732">Signal</keyword>
<dbReference type="OMA" id="NPYQDES"/>
<comment type="similarity">
    <text evidence="5">Belongs to the PDZK1-interacting protein 1/SMIM24 family.</text>
</comment>
<comment type="subcellular location">
    <subcellularLocation>
        <location evidence="1">Membrane</location>
        <topology evidence="1">Single-pass membrane protein</topology>
    </subcellularLocation>
</comment>
<evidence type="ECO:0000313" key="10">
    <source>
        <dbReference type="Ensembl" id="ENSRFEP00010031477.1"/>
    </source>
</evidence>
<feature type="compositionally biased region" description="Basic and acidic residues" evidence="6">
    <location>
        <begin position="115"/>
        <end position="126"/>
    </location>
</feature>
<evidence type="ECO:0000313" key="9">
    <source>
        <dbReference type="EMBL" id="KAF6307200.1"/>
    </source>
</evidence>
<dbReference type="Proteomes" id="UP000585614">
    <property type="component" value="Unassembled WGS sequence"/>
</dbReference>
<dbReference type="PANTHER" id="PTHR15296:SF2">
    <property type="entry name" value="SMALL INTEGRAL MEMBRANE PROTEIN 24"/>
    <property type="match status" value="1"/>
</dbReference>
<dbReference type="KEGG" id="rfq:117038323"/>
<gene>
    <name evidence="10" type="primary">SMIM24</name>
    <name evidence="9" type="ORF">mRhiFer1_015780</name>
</gene>